<organism evidence="2 3">
    <name type="scientific">Paenibacillus baimaensis</name>
    <dbReference type="NCBI Taxonomy" id="2982185"/>
    <lineage>
        <taxon>Bacteria</taxon>
        <taxon>Bacillati</taxon>
        <taxon>Bacillota</taxon>
        <taxon>Bacilli</taxon>
        <taxon>Bacillales</taxon>
        <taxon>Paenibacillaceae</taxon>
        <taxon>Paenibacillus</taxon>
    </lineage>
</organism>
<proteinExistence type="predicted"/>
<dbReference type="RefSeq" id="WP_083689023.1">
    <property type="nucleotide sequence ID" value="NZ_JAOQIO010000124.1"/>
</dbReference>
<gene>
    <name evidence="2" type="ORF">OB236_38650</name>
</gene>
<keyword evidence="1" id="KW-0812">Transmembrane</keyword>
<dbReference type="Proteomes" id="UP001652445">
    <property type="component" value="Unassembled WGS sequence"/>
</dbReference>
<name>A0ABT2UTU2_9BACL</name>
<protein>
    <recommendedName>
        <fullName evidence="4">Methyltransferase</fullName>
    </recommendedName>
</protein>
<keyword evidence="1" id="KW-0472">Membrane</keyword>
<keyword evidence="1" id="KW-1133">Transmembrane helix</keyword>
<comment type="caution">
    <text evidence="2">The sequence shown here is derived from an EMBL/GenBank/DDBJ whole genome shotgun (WGS) entry which is preliminary data.</text>
</comment>
<accession>A0ABT2UTU2</accession>
<evidence type="ECO:0000313" key="3">
    <source>
        <dbReference type="Proteomes" id="UP001652445"/>
    </source>
</evidence>
<evidence type="ECO:0008006" key="4">
    <source>
        <dbReference type="Google" id="ProtNLM"/>
    </source>
</evidence>
<feature type="transmembrane region" description="Helical" evidence="1">
    <location>
        <begin position="45"/>
        <end position="64"/>
    </location>
</feature>
<dbReference type="EMBL" id="JAOQIO010000124">
    <property type="protein sequence ID" value="MCU6798063.1"/>
    <property type="molecule type" value="Genomic_DNA"/>
</dbReference>
<feature type="transmembrane region" description="Helical" evidence="1">
    <location>
        <begin position="70"/>
        <end position="89"/>
    </location>
</feature>
<reference evidence="2 3" key="1">
    <citation type="submission" date="2022-09" db="EMBL/GenBank/DDBJ databases">
        <authorList>
            <person name="Han X.L."/>
            <person name="Wang Q."/>
            <person name="Lu T."/>
        </authorList>
    </citation>
    <scope>NUCLEOTIDE SEQUENCE [LARGE SCALE GENOMIC DNA]</scope>
    <source>
        <strain evidence="2 3">WQ 127069</strain>
    </source>
</reference>
<sequence length="170" mass="19586">MSRKWERMVKKNTKVVNKSRAKHGKPTISQTVSSDDSVTIKGRNWTLSLFLFCVGIFCFIAFQNTNQDEYLYWLTGGSYMLLSLFMFGVRRPQLKIGKDFLGSRRFTGDKRVPASDIKEIALSSDAVIISLKSSKIRWSFTRFYHRMDISAMSERLKEFAANHAVPLKVE</sequence>
<evidence type="ECO:0000313" key="2">
    <source>
        <dbReference type="EMBL" id="MCU6798063.1"/>
    </source>
</evidence>
<evidence type="ECO:0000256" key="1">
    <source>
        <dbReference type="SAM" id="Phobius"/>
    </source>
</evidence>
<keyword evidence="3" id="KW-1185">Reference proteome</keyword>